<organism evidence="2 3">
    <name type="scientific">Pleurodeles waltl</name>
    <name type="common">Iberian ribbed newt</name>
    <dbReference type="NCBI Taxonomy" id="8319"/>
    <lineage>
        <taxon>Eukaryota</taxon>
        <taxon>Metazoa</taxon>
        <taxon>Chordata</taxon>
        <taxon>Craniata</taxon>
        <taxon>Vertebrata</taxon>
        <taxon>Euteleostomi</taxon>
        <taxon>Amphibia</taxon>
        <taxon>Batrachia</taxon>
        <taxon>Caudata</taxon>
        <taxon>Salamandroidea</taxon>
        <taxon>Salamandridae</taxon>
        <taxon>Pleurodelinae</taxon>
        <taxon>Pleurodeles</taxon>
    </lineage>
</organism>
<proteinExistence type="predicted"/>
<dbReference type="Proteomes" id="UP001066276">
    <property type="component" value="Chromosome 5"/>
</dbReference>
<dbReference type="AlphaFoldDB" id="A0AAV7R7H8"/>
<accession>A0AAV7R7H8</accession>
<dbReference type="EMBL" id="JANPWB010000009">
    <property type="protein sequence ID" value="KAJ1147296.1"/>
    <property type="molecule type" value="Genomic_DNA"/>
</dbReference>
<feature type="region of interest" description="Disordered" evidence="1">
    <location>
        <begin position="1"/>
        <end position="165"/>
    </location>
</feature>
<gene>
    <name evidence="2" type="ORF">NDU88_000177</name>
</gene>
<evidence type="ECO:0000313" key="2">
    <source>
        <dbReference type="EMBL" id="KAJ1147296.1"/>
    </source>
</evidence>
<feature type="compositionally biased region" description="Basic and acidic residues" evidence="1">
    <location>
        <begin position="128"/>
        <end position="144"/>
    </location>
</feature>
<protein>
    <submittedName>
        <fullName evidence="2">Uncharacterized protein</fullName>
    </submittedName>
</protein>
<comment type="caution">
    <text evidence="2">The sequence shown here is derived from an EMBL/GenBank/DDBJ whole genome shotgun (WGS) entry which is preliminary data.</text>
</comment>
<feature type="compositionally biased region" description="Basic and acidic residues" evidence="1">
    <location>
        <begin position="93"/>
        <end position="120"/>
    </location>
</feature>
<reference evidence="2" key="1">
    <citation type="journal article" date="2022" name="bioRxiv">
        <title>Sequencing and chromosome-scale assembly of the giantPleurodeles waltlgenome.</title>
        <authorList>
            <person name="Brown T."/>
            <person name="Elewa A."/>
            <person name="Iarovenko S."/>
            <person name="Subramanian E."/>
            <person name="Araus A.J."/>
            <person name="Petzold A."/>
            <person name="Susuki M."/>
            <person name="Suzuki K.-i.T."/>
            <person name="Hayashi T."/>
            <person name="Toyoda A."/>
            <person name="Oliveira C."/>
            <person name="Osipova E."/>
            <person name="Leigh N.D."/>
            <person name="Simon A."/>
            <person name="Yun M.H."/>
        </authorList>
    </citation>
    <scope>NUCLEOTIDE SEQUENCE</scope>
    <source>
        <strain evidence="2">20211129_DDA</strain>
        <tissue evidence="2">Liver</tissue>
    </source>
</reference>
<sequence>MRPSLEEFQNPKLNWPAKQNGSPHEEAITFPEYEQRAKEKTSPAAGKEIRGAKQKCGARTDPWTQKQSRNKIRDQMKYPAPRKTQLKASRGSPQDHRTRSSEGSEQLDKKPHEEQARSEQRVSNNRSLDIRDMDKVAQTREMKQRQGSMVERSTHKQIATKINEA</sequence>
<name>A0AAV7R7H8_PLEWA</name>
<evidence type="ECO:0000256" key="1">
    <source>
        <dbReference type="SAM" id="MobiDB-lite"/>
    </source>
</evidence>
<evidence type="ECO:0000313" key="3">
    <source>
        <dbReference type="Proteomes" id="UP001066276"/>
    </source>
</evidence>
<feature type="compositionally biased region" description="Basic and acidic residues" evidence="1">
    <location>
        <begin position="23"/>
        <end position="51"/>
    </location>
</feature>
<keyword evidence="3" id="KW-1185">Reference proteome</keyword>